<dbReference type="PANTHER" id="PTHR21137">
    <property type="entry name" value="ODORANT RECEPTOR"/>
    <property type="match status" value="1"/>
</dbReference>
<evidence type="ECO:0000256" key="9">
    <source>
        <dbReference type="ARBA" id="ARBA00023224"/>
    </source>
</evidence>
<keyword evidence="6 10" id="KW-1133">Transmembrane helix</keyword>
<dbReference type="Pfam" id="PF02949">
    <property type="entry name" value="7tm_6"/>
    <property type="match status" value="1"/>
</dbReference>
<dbReference type="PANTHER" id="PTHR21137:SF35">
    <property type="entry name" value="ODORANT RECEPTOR 19A-RELATED"/>
    <property type="match status" value="1"/>
</dbReference>
<dbReference type="EMBL" id="OW152821">
    <property type="protein sequence ID" value="CAH2076776.1"/>
    <property type="molecule type" value="Genomic_DNA"/>
</dbReference>
<sequence>MSAEICYCNVSNLSLGQRITQDSDENDENRISASLDNVLGCAMFLNYSLGAVLICLTAFTFTMVDSFYLSVRYFSFFVSLLVESFNLCIAGQILSDHSQDLTKSIYSADWPNASPQVKKLMLMFMMRTQKPFQLTANGYLVMNLNTFSAICSTSYQFFNLLRTMYP</sequence>
<evidence type="ECO:0000256" key="8">
    <source>
        <dbReference type="ARBA" id="ARBA00023170"/>
    </source>
</evidence>
<keyword evidence="8" id="KW-0675">Receptor</keyword>
<keyword evidence="5" id="KW-0552">Olfaction</keyword>
<name>A0ABN8J618_9NEOP</name>
<keyword evidence="4 10" id="KW-0812">Transmembrane</keyword>
<feature type="transmembrane region" description="Helical" evidence="10">
    <location>
        <begin position="73"/>
        <end position="94"/>
    </location>
</feature>
<evidence type="ECO:0000256" key="7">
    <source>
        <dbReference type="ARBA" id="ARBA00023136"/>
    </source>
</evidence>
<keyword evidence="9" id="KW-0807">Transducer</keyword>
<keyword evidence="3" id="KW-0716">Sensory transduction</keyword>
<gene>
    <name evidence="11" type="ORF">IPOD504_LOCUS17411</name>
</gene>
<evidence type="ECO:0000256" key="6">
    <source>
        <dbReference type="ARBA" id="ARBA00022989"/>
    </source>
</evidence>
<keyword evidence="12" id="KW-1185">Reference proteome</keyword>
<organism evidence="11 12">
    <name type="scientific">Iphiclides podalirius</name>
    <name type="common">scarce swallowtail</name>
    <dbReference type="NCBI Taxonomy" id="110791"/>
    <lineage>
        <taxon>Eukaryota</taxon>
        <taxon>Metazoa</taxon>
        <taxon>Ecdysozoa</taxon>
        <taxon>Arthropoda</taxon>
        <taxon>Hexapoda</taxon>
        <taxon>Insecta</taxon>
        <taxon>Pterygota</taxon>
        <taxon>Neoptera</taxon>
        <taxon>Endopterygota</taxon>
        <taxon>Lepidoptera</taxon>
        <taxon>Glossata</taxon>
        <taxon>Ditrysia</taxon>
        <taxon>Papilionoidea</taxon>
        <taxon>Papilionidae</taxon>
        <taxon>Papilioninae</taxon>
        <taxon>Iphiclides</taxon>
    </lineage>
</organism>
<dbReference type="Proteomes" id="UP000837857">
    <property type="component" value="Chromosome 9"/>
</dbReference>
<keyword evidence="2" id="KW-1003">Cell membrane</keyword>
<dbReference type="InterPro" id="IPR004117">
    <property type="entry name" value="7tm6_olfct_rcpt"/>
</dbReference>
<feature type="transmembrane region" description="Helical" evidence="10">
    <location>
        <begin position="38"/>
        <end position="61"/>
    </location>
</feature>
<reference evidence="11" key="1">
    <citation type="submission" date="2022-03" db="EMBL/GenBank/DDBJ databases">
        <authorList>
            <person name="Martin H S."/>
        </authorList>
    </citation>
    <scope>NUCLEOTIDE SEQUENCE</scope>
</reference>
<keyword evidence="7 10" id="KW-0472">Membrane</keyword>
<evidence type="ECO:0000313" key="11">
    <source>
        <dbReference type="EMBL" id="CAH2076776.1"/>
    </source>
</evidence>
<evidence type="ECO:0000256" key="2">
    <source>
        <dbReference type="ARBA" id="ARBA00022475"/>
    </source>
</evidence>
<evidence type="ECO:0000313" key="12">
    <source>
        <dbReference type="Proteomes" id="UP000837857"/>
    </source>
</evidence>
<evidence type="ECO:0000256" key="1">
    <source>
        <dbReference type="ARBA" id="ARBA00004651"/>
    </source>
</evidence>
<evidence type="ECO:0000256" key="4">
    <source>
        <dbReference type="ARBA" id="ARBA00022692"/>
    </source>
</evidence>
<accession>A0ABN8J618</accession>
<feature type="non-terminal residue" evidence="11">
    <location>
        <position position="1"/>
    </location>
</feature>
<evidence type="ECO:0000256" key="3">
    <source>
        <dbReference type="ARBA" id="ARBA00022606"/>
    </source>
</evidence>
<protein>
    <submittedName>
        <fullName evidence="11">Uncharacterized protein</fullName>
    </submittedName>
</protein>
<proteinExistence type="predicted"/>
<comment type="subcellular location">
    <subcellularLocation>
        <location evidence="1">Cell membrane</location>
        <topology evidence="1">Multi-pass membrane protein</topology>
    </subcellularLocation>
</comment>
<evidence type="ECO:0000256" key="5">
    <source>
        <dbReference type="ARBA" id="ARBA00022725"/>
    </source>
</evidence>
<evidence type="ECO:0000256" key="10">
    <source>
        <dbReference type="SAM" id="Phobius"/>
    </source>
</evidence>